<proteinExistence type="predicted"/>
<gene>
    <name evidence="2" type="ORF">HZH68_001106</name>
</gene>
<feature type="compositionally biased region" description="Acidic residues" evidence="1">
    <location>
        <begin position="62"/>
        <end position="80"/>
    </location>
</feature>
<feature type="compositionally biased region" description="Basic and acidic residues" evidence="1">
    <location>
        <begin position="51"/>
        <end position="61"/>
    </location>
</feature>
<feature type="region of interest" description="Disordered" evidence="1">
    <location>
        <begin position="33"/>
        <end position="83"/>
    </location>
</feature>
<sequence length="155" mass="17575">MSKGRRCRIEIVRRRSTGIRFSKRLARISGPINHNYVNSGPVVARVRTSPTRKEEEEKEKENDEEEEKEEEEEEEEEDTLAENVRVEELGKNTAHWADALPTNLPLSSSSQRVDYPGPPWNFDGTGRPHRADAGRKSIGSESSLIFEGLRGMSVI</sequence>
<feature type="region of interest" description="Disordered" evidence="1">
    <location>
        <begin position="100"/>
        <end position="136"/>
    </location>
</feature>
<evidence type="ECO:0000313" key="2">
    <source>
        <dbReference type="EMBL" id="KAF7418453.1"/>
    </source>
</evidence>
<name>A0A834NUZ9_VESGE</name>
<keyword evidence="3" id="KW-1185">Reference proteome</keyword>
<organism evidence="2 3">
    <name type="scientific">Vespula germanica</name>
    <name type="common">German yellow jacket</name>
    <name type="synonym">Paravespula germanica</name>
    <dbReference type="NCBI Taxonomy" id="30212"/>
    <lineage>
        <taxon>Eukaryota</taxon>
        <taxon>Metazoa</taxon>
        <taxon>Ecdysozoa</taxon>
        <taxon>Arthropoda</taxon>
        <taxon>Hexapoda</taxon>
        <taxon>Insecta</taxon>
        <taxon>Pterygota</taxon>
        <taxon>Neoptera</taxon>
        <taxon>Endopterygota</taxon>
        <taxon>Hymenoptera</taxon>
        <taxon>Apocrita</taxon>
        <taxon>Aculeata</taxon>
        <taxon>Vespoidea</taxon>
        <taxon>Vespidae</taxon>
        <taxon>Vespinae</taxon>
        <taxon>Vespula</taxon>
    </lineage>
</organism>
<dbReference type="AlphaFoldDB" id="A0A834NUZ9"/>
<evidence type="ECO:0000313" key="3">
    <source>
        <dbReference type="Proteomes" id="UP000617340"/>
    </source>
</evidence>
<reference evidence="2" key="1">
    <citation type="journal article" date="2020" name="G3 (Bethesda)">
        <title>High-Quality Assemblies for Three Invasive Social Wasps from the &lt;i&gt;Vespula&lt;/i&gt; Genus.</title>
        <authorList>
            <person name="Harrop T.W.R."/>
            <person name="Guhlin J."/>
            <person name="McLaughlin G.M."/>
            <person name="Permina E."/>
            <person name="Stockwell P."/>
            <person name="Gilligan J."/>
            <person name="Le Lec M.F."/>
            <person name="Gruber M.A.M."/>
            <person name="Quinn O."/>
            <person name="Lovegrove M."/>
            <person name="Duncan E.J."/>
            <person name="Remnant E.J."/>
            <person name="Van Eeckhoven J."/>
            <person name="Graham B."/>
            <person name="Knapp R.A."/>
            <person name="Langford K.W."/>
            <person name="Kronenberg Z."/>
            <person name="Press M.O."/>
            <person name="Eacker S.M."/>
            <person name="Wilson-Rankin E.E."/>
            <person name="Purcell J."/>
            <person name="Lester P.J."/>
            <person name="Dearden P.K."/>
        </authorList>
    </citation>
    <scope>NUCLEOTIDE SEQUENCE</scope>
    <source>
        <strain evidence="2">Linc-1</strain>
    </source>
</reference>
<dbReference type="EMBL" id="JACSDZ010000001">
    <property type="protein sequence ID" value="KAF7418453.1"/>
    <property type="molecule type" value="Genomic_DNA"/>
</dbReference>
<protein>
    <submittedName>
        <fullName evidence="2">Uncharacterized protein</fullName>
    </submittedName>
</protein>
<dbReference type="Proteomes" id="UP000617340">
    <property type="component" value="Unassembled WGS sequence"/>
</dbReference>
<accession>A0A834NUZ9</accession>
<comment type="caution">
    <text evidence="2">The sequence shown here is derived from an EMBL/GenBank/DDBJ whole genome shotgun (WGS) entry which is preliminary data.</text>
</comment>
<evidence type="ECO:0000256" key="1">
    <source>
        <dbReference type="SAM" id="MobiDB-lite"/>
    </source>
</evidence>